<dbReference type="Proteomes" id="UP000008281">
    <property type="component" value="Unassembled WGS sequence"/>
</dbReference>
<evidence type="ECO:0000259" key="1">
    <source>
        <dbReference type="PROSITE" id="PS50181"/>
    </source>
</evidence>
<dbReference type="InterPro" id="IPR001810">
    <property type="entry name" value="F-box_dom"/>
</dbReference>
<dbReference type="PANTHER" id="PTHR21503:SF8">
    <property type="entry name" value="F-BOX ASSOCIATED DOMAIN-CONTAINING PROTEIN-RELATED"/>
    <property type="match status" value="1"/>
</dbReference>
<dbReference type="RefSeq" id="XP_003108266.2">
    <property type="nucleotide sequence ID" value="XM_003108218.2"/>
</dbReference>
<gene>
    <name evidence="2" type="ORF">CRE_09969</name>
</gene>
<dbReference type="AlphaFoldDB" id="E3M6K2"/>
<dbReference type="Pfam" id="PF07735">
    <property type="entry name" value="FBA_2"/>
    <property type="match status" value="1"/>
</dbReference>
<dbReference type="GeneID" id="9829125"/>
<feature type="domain" description="F-box" evidence="1">
    <location>
        <begin position="9"/>
        <end position="62"/>
    </location>
</feature>
<dbReference type="KEGG" id="crq:GCK72_014790"/>
<sequence length="361" mass="43053">MDFNPEGKTFPILKLPFLPLSNVLHNFDYLEMLDFSFVSKKCQFVIQLIKSDFEICLNFQRNRSPKKLIAIIFYRRKKCIFEFLIDELNSRKKYLKRNDESTQSMDDKHMIWVDSAKEWTDYICGLFQKELNYIYLHSDGSIQEMSDISEWINNRQNALDYCEFSGEETNSVSIELFFQKAQFSIHNLSFALEQPYLRKPLPFEALDLTELSFSSKTWKKPITWITVNDIINLNYRRIVMGVCQFSENDINRIIKRWLDGNNPQMEFFTVALKPLNFHLVLDGIEFERRDRMDKIMFVYDFMGREECHIFEGGYDIRGKDGTLATIQQIRSFHSDTSKFWFAMAVWPYNKFPYKGEERSNL</sequence>
<name>E3M6K2_CAERE</name>
<keyword evidence="3" id="KW-1185">Reference proteome</keyword>
<dbReference type="InParanoid" id="E3M6K2"/>
<dbReference type="EMBL" id="DS268426">
    <property type="protein sequence ID" value="EFO93066.1"/>
    <property type="molecule type" value="Genomic_DNA"/>
</dbReference>
<protein>
    <recommendedName>
        <fullName evidence="1">F-box domain-containing protein</fullName>
    </recommendedName>
</protein>
<dbReference type="InterPro" id="IPR012885">
    <property type="entry name" value="F-box_Sdz-33"/>
</dbReference>
<evidence type="ECO:0000313" key="3">
    <source>
        <dbReference type="Proteomes" id="UP000008281"/>
    </source>
</evidence>
<dbReference type="PANTHER" id="PTHR21503">
    <property type="entry name" value="F-BOX-CONTAINING HYPOTHETICAL PROTEIN C.ELEGANS"/>
    <property type="match status" value="1"/>
</dbReference>
<reference evidence="2" key="1">
    <citation type="submission" date="2007-07" db="EMBL/GenBank/DDBJ databases">
        <title>PCAP assembly of the Caenorhabditis remanei genome.</title>
        <authorList>
            <consortium name="The Caenorhabditis remanei Sequencing Consortium"/>
            <person name="Wilson R.K."/>
        </authorList>
    </citation>
    <scope>NUCLEOTIDE SEQUENCE [LARGE SCALE GENOMIC DNA]</scope>
    <source>
        <strain evidence="2">PB4641</strain>
    </source>
</reference>
<dbReference type="CTD" id="9829125"/>
<dbReference type="PROSITE" id="PS50181">
    <property type="entry name" value="FBOX"/>
    <property type="match status" value="1"/>
</dbReference>
<dbReference type="HOGENOM" id="CLU_028840_2_0_1"/>
<organism evidence="3">
    <name type="scientific">Caenorhabditis remanei</name>
    <name type="common">Caenorhabditis vulgaris</name>
    <dbReference type="NCBI Taxonomy" id="31234"/>
    <lineage>
        <taxon>Eukaryota</taxon>
        <taxon>Metazoa</taxon>
        <taxon>Ecdysozoa</taxon>
        <taxon>Nematoda</taxon>
        <taxon>Chromadorea</taxon>
        <taxon>Rhabditida</taxon>
        <taxon>Rhabditina</taxon>
        <taxon>Rhabditomorpha</taxon>
        <taxon>Rhabditoidea</taxon>
        <taxon>Rhabditidae</taxon>
        <taxon>Peloderinae</taxon>
        <taxon>Caenorhabditis</taxon>
    </lineage>
</organism>
<proteinExistence type="predicted"/>
<dbReference type="Pfam" id="PF00646">
    <property type="entry name" value="F-box"/>
    <property type="match status" value="1"/>
</dbReference>
<accession>E3M6K2</accession>
<dbReference type="OrthoDB" id="5899102at2759"/>
<dbReference type="OMA" id="REECHIF"/>
<evidence type="ECO:0000313" key="2">
    <source>
        <dbReference type="EMBL" id="EFO93066.1"/>
    </source>
</evidence>